<evidence type="ECO:0000313" key="1">
    <source>
        <dbReference type="EMBL" id="CAH0367483.1"/>
    </source>
</evidence>
<name>A0A8J2S9H9_9STRA</name>
<sequence length="103" mass="10965">MPCSNFGTAQTAWTHDTDLGLLSRRSWSFANYTGGSEARGDAWAGPSRLVAARPCDSLPFKYELLGVPWTANDVSSVSSGLVSFEARGDAWAGPSRLVAARPC</sequence>
<evidence type="ECO:0000313" key="2">
    <source>
        <dbReference type="Proteomes" id="UP000789595"/>
    </source>
</evidence>
<protein>
    <submittedName>
        <fullName evidence="1">Uncharacterized protein</fullName>
    </submittedName>
</protein>
<organism evidence="1 2">
    <name type="scientific">Pelagomonas calceolata</name>
    <dbReference type="NCBI Taxonomy" id="35677"/>
    <lineage>
        <taxon>Eukaryota</taxon>
        <taxon>Sar</taxon>
        <taxon>Stramenopiles</taxon>
        <taxon>Ochrophyta</taxon>
        <taxon>Pelagophyceae</taxon>
        <taxon>Pelagomonadales</taxon>
        <taxon>Pelagomonadaceae</taxon>
        <taxon>Pelagomonas</taxon>
    </lineage>
</organism>
<accession>A0A8J2S9H9</accession>
<reference evidence="1" key="1">
    <citation type="submission" date="2021-11" db="EMBL/GenBank/DDBJ databases">
        <authorList>
            <consortium name="Genoscope - CEA"/>
            <person name="William W."/>
        </authorList>
    </citation>
    <scope>NUCLEOTIDE SEQUENCE</scope>
</reference>
<proteinExistence type="predicted"/>
<comment type="caution">
    <text evidence="1">The sequence shown here is derived from an EMBL/GenBank/DDBJ whole genome shotgun (WGS) entry which is preliminary data.</text>
</comment>
<dbReference type="Proteomes" id="UP000789595">
    <property type="component" value="Unassembled WGS sequence"/>
</dbReference>
<dbReference type="EMBL" id="CAKKNE010000002">
    <property type="protein sequence ID" value="CAH0367483.1"/>
    <property type="molecule type" value="Genomic_DNA"/>
</dbReference>
<keyword evidence="2" id="KW-1185">Reference proteome</keyword>
<gene>
    <name evidence="1" type="ORF">PECAL_2P05060</name>
</gene>
<feature type="non-terminal residue" evidence="1">
    <location>
        <position position="103"/>
    </location>
</feature>
<dbReference type="AlphaFoldDB" id="A0A8J2S9H9"/>